<dbReference type="SUPFAM" id="SSF56112">
    <property type="entry name" value="Protein kinase-like (PK-like)"/>
    <property type="match status" value="1"/>
</dbReference>
<protein>
    <recommendedName>
        <fullName evidence="1">non-specific serine/threonine protein kinase</fullName>
        <ecNumber evidence="1">2.7.11.1</ecNumber>
    </recommendedName>
</protein>
<dbReference type="Proteomes" id="UP000636709">
    <property type="component" value="Unassembled WGS sequence"/>
</dbReference>
<dbReference type="PANTHER" id="PTHR22983">
    <property type="entry name" value="PROTEIN KINASE RELATED"/>
    <property type="match status" value="1"/>
</dbReference>
<evidence type="ECO:0000256" key="7">
    <source>
        <dbReference type="ARBA" id="ARBA00047899"/>
    </source>
</evidence>
<evidence type="ECO:0000256" key="6">
    <source>
        <dbReference type="ARBA" id="ARBA00022840"/>
    </source>
</evidence>
<evidence type="ECO:0000256" key="2">
    <source>
        <dbReference type="ARBA" id="ARBA00022527"/>
    </source>
</evidence>
<keyword evidence="5" id="KW-0418">Kinase</keyword>
<proteinExistence type="predicted"/>
<accession>A0A835B2I1</accession>
<dbReference type="SMART" id="SM00220">
    <property type="entry name" value="S_TKc"/>
    <property type="match status" value="1"/>
</dbReference>
<evidence type="ECO:0000259" key="9">
    <source>
        <dbReference type="PROSITE" id="PS50011"/>
    </source>
</evidence>
<evidence type="ECO:0000256" key="1">
    <source>
        <dbReference type="ARBA" id="ARBA00012513"/>
    </source>
</evidence>
<keyword evidence="11" id="KW-1185">Reference proteome</keyword>
<comment type="catalytic activity">
    <reaction evidence="7">
        <text>L-threonyl-[protein] + ATP = O-phospho-L-threonyl-[protein] + ADP + H(+)</text>
        <dbReference type="Rhea" id="RHEA:46608"/>
        <dbReference type="Rhea" id="RHEA-COMP:11060"/>
        <dbReference type="Rhea" id="RHEA-COMP:11605"/>
        <dbReference type="ChEBI" id="CHEBI:15378"/>
        <dbReference type="ChEBI" id="CHEBI:30013"/>
        <dbReference type="ChEBI" id="CHEBI:30616"/>
        <dbReference type="ChEBI" id="CHEBI:61977"/>
        <dbReference type="ChEBI" id="CHEBI:456216"/>
        <dbReference type="EC" id="2.7.11.1"/>
    </reaction>
</comment>
<evidence type="ECO:0000313" key="10">
    <source>
        <dbReference type="EMBL" id="KAF8680741.1"/>
    </source>
</evidence>
<evidence type="ECO:0000256" key="8">
    <source>
        <dbReference type="ARBA" id="ARBA00048679"/>
    </source>
</evidence>
<dbReference type="InterPro" id="IPR000719">
    <property type="entry name" value="Prot_kinase_dom"/>
</dbReference>
<keyword evidence="2" id="KW-0723">Serine/threonine-protein kinase</keyword>
<dbReference type="InterPro" id="IPR008271">
    <property type="entry name" value="Ser/Thr_kinase_AS"/>
</dbReference>
<dbReference type="Pfam" id="PF00069">
    <property type="entry name" value="Pkinase"/>
    <property type="match status" value="1"/>
</dbReference>
<keyword evidence="4" id="KW-0547">Nucleotide-binding</keyword>
<dbReference type="GO" id="GO:0004674">
    <property type="term" value="F:protein serine/threonine kinase activity"/>
    <property type="evidence" value="ECO:0007669"/>
    <property type="project" value="UniProtKB-KW"/>
</dbReference>
<feature type="domain" description="Protein kinase" evidence="9">
    <location>
        <begin position="1"/>
        <end position="206"/>
    </location>
</feature>
<dbReference type="InterPro" id="IPR016024">
    <property type="entry name" value="ARM-type_fold"/>
</dbReference>
<evidence type="ECO:0000313" key="11">
    <source>
        <dbReference type="Proteomes" id="UP000636709"/>
    </source>
</evidence>
<dbReference type="EMBL" id="JACEFO010002119">
    <property type="protein sequence ID" value="KAF8680741.1"/>
    <property type="molecule type" value="Genomic_DNA"/>
</dbReference>
<dbReference type="GO" id="GO:0005524">
    <property type="term" value="F:ATP binding"/>
    <property type="evidence" value="ECO:0007669"/>
    <property type="project" value="UniProtKB-KW"/>
</dbReference>
<evidence type="ECO:0000256" key="3">
    <source>
        <dbReference type="ARBA" id="ARBA00022679"/>
    </source>
</evidence>
<dbReference type="OrthoDB" id="266718at2759"/>
<keyword evidence="3" id="KW-0808">Transferase</keyword>
<dbReference type="EC" id="2.7.11.1" evidence="1"/>
<dbReference type="InterPro" id="IPR011989">
    <property type="entry name" value="ARM-like"/>
</dbReference>
<evidence type="ECO:0000256" key="4">
    <source>
        <dbReference type="ARBA" id="ARBA00022741"/>
    </source>
</evidence>
<dbReference type="FunFam" id="1.25.10.10:FF:000223">
    <property type="entry name" value="Serine/threonine-protein kinase TIO"/>
    <property type="match status" value="1"/>
</dbReference>
<comment type="catalytic activity">
    <reaction evidence="8">
        <text>L-seryl-[protein] + ATP = O-phospho-L-seryl-[protein] + ADP + H(+)</text>
        <dbReference type="Rhea" id="RHEA:17989"/>
        <dbReference type="Rhea" id="RHEA-COMP:9863"/>
        <dbReference type="Rhea" id="RHEA-COMP:11604"/>
        <dbReference type="ChEBI" id="CHEBI:15378"/>
        <dbReference type="ChEBI" id="CHEBI:29999"/>
        <dbReference type="ChEBI" id="CHEBI:30616"/>
        <dbReference type="ChEBI" id="CHEBI:83421"/>
        <dbReference type="ChEBI" id="CHEBI:456216"/>
        <dbReference type="EC" id="2.7.11.1"/>
    </reaction>
</comment>
<organism evidence="10 11">
    <name type="scientific">Digitaria exilis</name>
    <dbReference type="NCBI Taxonomy" id="1010633"/>
    <lineage>
        <taxon>Eukaryota</taxon>
        <taxon>Viridiplantae</taxon>
        <taxon>Streptophyta</taxon>
        <taxon>Embryophyta</taxon>
        <taxon>Tracheophyta</taxon>
        <taxon>Spermatophyta</taxon>
        <taxon>Magnoliopsida</taxon>
        <taxon>Liliopsida</taxon>
        <taxon>Poales</taxon>
        <taxon>Poaceae</taxon>
        <taxon>PACMAD clade</taxon>
        <taxon>Panicoideae</taxon>
        <taxon>Panicodae</taxon>
        <taxon>Paniceae</taxon>
        <taxon>Anthephorinae</taxon>
        <taxon>Digitaria</taxon>
    </lineage>
</organism>
<keyword evidence="6" id="KW-0067">ATP-binding</keyword>
<dbReference type="PROSITE" id="PS50011">
    <property type="entry name" value="PROTEIN_KINASE_DOM"/>
    <property type="match status" value="1"/>
</dbReference>
<gene>
    <name evidence="10" type="ORF">HU200_045584</name>
</gene>
<reference evidence="10" key="1">
    <citation type="submission" date="2020-07" db="EMBL/GenBank/DDBJ databases">
        <title>Genome sequence and genetic diversity analysis of an under-domesticated orphan crop, white fonio (Digitaria exilis).</title>
        <authorList>
            <person name="Bennetzen J.L."/>
            <person name="Chen S."/>
            <person name="Ma X."/>
            <person name="Wang X."/>
            <person name="Yssel A.E.J."/>
            <person name="Chaluvadi S.R."/>
            <person name="Johnson M."/>
            <person name="Gangashetty P."/>
            <person name="Hamidou F."/>
            <person name="Sanogo M.D."/>
            <person name="Zwaenepoel A."/>
            <person name="Wallace J."/>
            <person name="Van De Peer Y."/>
            <person name="Van Deynze A."/>
        </authorList>
    </citation>
    <scope>NUCLEOTIDE SEQUENCE</scope>
    <source>
        <tissue evidence="10">Leaves</tissue>
    </source>
</reference>
<dbReference type="InterPro" id="IPR011009">
    <property type="entry name" value="Kinase-like_dom_sf"/>
</dbReference>
<comment type="caution">
    <text evidence="10">The sequence shown here is derived from an EMBL/GenBank/DDBJ whole genome shotgun (WGS) entry which is preliminary data.</text>
</comment>
<dbReference type="AlphaFoldDB" id="A0A835B2I1"/>
<dbReference type="PANTHER" id="PTHR22983:SF6">
    <property type="entry name" value="SERINE_THREONINE-PROTEIN KINASE 36"/>
    <property type="match status" value="1"/>
</dbReference>
<dbReference type="PROSITE" id="PS00108">
    <property type="entry name" value="PROTEIN_KINASE_ST"/>
    <property type="match status" value="1"/>
</dbReference>
<dbReference type="Gene3D" id="1.10.510.10">
    <property type="entry name" value="Transferase(Phosphotransferase) domain 1"/>
    <property type="match status" value="2"/>
</dbReference>
<sequence length="1011" mass="111145">MGIEDYHVIDLVGEGSFGKVYKGRRKYTRQILRKLKHENIIEMIDAFETPQEFCVVTEFAQVKALYYLHSNRIIHRDMKRQNILIGKGSIVKLCDFGFARAMSANTVLLRSIKGSPLYMAPELVREQPYNHTADLWSLGVILYELFVGQPPFYTNSVYALIRHIVKDPVKYPDNMSANFKSFLKGLLNKVPQSRLTWRALLEHPFVKDDSMASAAVSIFSGLSKYFIAECTDLDKLEKTSQTVKGANNIVEDSEALSTIVSPIQTWLTNPPSSPGSVWMLGSLFRKLNIDGANQSLRIIKSLIDAGTCRSYGAIDICMLLEFTNLIIITKLSDAYILVVKVLSEVRLIFLFTCLEIARKLLDTNDEVILSSYDRHWSSLYELYSQVTLCNTIRIVVSTDDPSGRISRESTACLALMLSRVISGLKASMSSEVPKAVDESLHKIIDHARKSQLLDLLCECLIASGSDIISGSTNMVPAACEACKAIWQNSNQKCKLSNPHALVVHCSLALVTIAACLKTERGYSASVILTSSQKKQRSRLSVLAHLSSVDDTVKSCLQPHCASAMLALSALVSLANGGETRSSLCETALALFPRMATLHTLLKLWLSDGSDALCRYNFGLLNLFGLRDGSIGLLETRLKWSGPLGIEQACSVGIPQLLIRLLTNGFSKDTSDGKDGSTRRSGLSPLGVVWTLSALSQCLPGGVFREFLYKREQLKLFTDLLSDIHLKALAAWTGLGGGKRGVLELINSVVDILAFPFVAVQSSPNLPSASASINSGFLLNIVSPGGRIGIENKEMLKTIEQNMPRYIQVLLEATGHLLQLLKEGLLDPSRVAGLLEGPVAKETLLDFLMIVSDLARMSKDFYVPIDKAGLVGFLKNYLSSEDPDIRGKACSAIGNMCRHSSYFYSPFEANKVIQLLVDRCSDPDKRTRKFACFAVGNAAYHNDMLYDELRGSIPQLTTLLLGPEEDKTKGNAAGALGNLVRNSDILCEDIVYQGAIQALLKMVGSYSKPQPA</sequence>
<dbReference type="GO" id="GO:0005737">
    <property type="term" value="C:cytoplasm"/>
    <property type="evidence" value="ECO:0007669"/>
    <property type="project" value="TreeGrafter"/>
</dbReference>
<evidence type="ECO:0000256" key="5">
    <source>
        <dbReference type="ARBA" id="ARBA00022777"/>
    </source>
</evidence>
<name>A0A835B2I1_9POAL</name>
<dbReference type="SUPFAM" id="SSF48371">
    <property type="entry name" value="ARM repeat"/>
    <property type="match status" value="1"/>
</dbReference>
<dbReference type="Gene3D" id="1.25.10.10">
    <property type="entry name" value="Leucine-rich Repeat Variant"/>
    <property type="match status" value="1"/>
</dbReference>